<accession>F7XJ89</accession>
<feature type="region of interest" description="Disordered" evidence="1">
    <location>
        <begin position="122"/>
        <end position="153"/>
    </location>
</feature>
<dbReference type="HOGENOM" id="CLU_144194_0_0_5"/>
<evidence type="ECO:0000256" key="2">
    <source>
        <dbReference type="SAM" id="Phobius"/>
    </source>
</evidence>
<evidence type="ECO:0000256" key="1">
    <source>
        <dbReference type="SAM" id="MobiDB-lite"/>
    </source>
</evidence>
<organism evidence="3 4">
    <name type="scientific">Sinorhizobium meliloti (strain SM11)</name>
    <dbReference type="NCBI Taxonomy" id="707241"/>
    <lineage>
        <taxon>Bacteria</taxon>
        <taxon>Pseudomonadati</taxon>
        <taxon>Pseudomonadota</taxon>
        <taxon>Alphaproteobacteria</taxon>
        <taxon>Hyphomicrobiales</taxon>
        <taxon>Rhizobiaceae</taxon>
        <taxon>Sinorhizobium/Ensifer group</taxon>
        <taxon>Sinorhizobium</taxon>
    </lineage>
</organism>
<dbReference type="AlphaFoldDB" id="F7XJ89"/>
<dbReference type="Proteomes" id="UP000009045">
    <property type="component" value="Plasmid pSmeSM11d"/>
</dbReference>
<feature type="compositionally biased region" description="Pro residues" evidence="1">
    <location>
        <begin position="139"/>
        <end position="153"/>
    </location>
</feature>
<dbReference type="KEGG" id="smx:SM11_pD0263"/>
<gene>
    <name evidence="3" type="ordered locus">SM11_pD0263</name>
</gene>
<keyword evidence="2" id="KW-1133">Transmembrane helix</keyword>
<geneLocation type="plasmid" evidence="3 4">
    <name>pSmeSM11d</name>
</geneLocation>
<proteinExistence type="predicted"/>
<name>F7XJ89_SINMM</name>
<keyword evidence="2" id="KW-0812">Transmembrane</keyword>
<sequence length="153" mass="16575">MWNDARALCHRPNGARKFRFCRVFFADEKSAGAAIRPRQRIEPAEKTVNSAGMLLLGETHVTLTAHLRLNAWRPLLYSPSCSQSKMIVSSGENTMNRNVIIGIIVLAIIILAVIFFMPGTAETPPATETTPPATTEPAPTEPAPAPTTPAPSQ</sequence>
<evidence type="ECO:0000313" key="4">
    <source>
        <dbReference type="Proteomes" id="UP000009045"/>
    </source>
</evidence>
<protein>
    <submittedName>
        <fullName evidence="3">Uncharacterized protein</fullName>
    </submittedName>
</protein>
<dbReference type="EMBL" id="CP001832">
    <property type="protein sequence ID" value="AEH83096.1"/>
    <property type="molecule type" value="Genomic_DNA"/>
</dbReference>
<keyword evidence="3" id="KW-0614">Plasmid</keyword>
<keyword evidence="2" id="KW-0472">Membrane</keyword>
<reference evidence="3 4" key="1">
    <citation type="journal article" date="2011" name="J. Biotechnol.">
        <title>The complete genome sequence of the dominant Sinorhizobium meliloti field isolate SM11 extends the S. meliloti pan-genome.</title>
        <authorList>
            <person name="Schneiker-Bekel S."/>
            <person name="Wibberg D."/>
            <person name="Bekel T."/>
            <person name="Blom J."/>
            <person name="Linke B."/>
            <person name="Neuweger H."/>
            <person name="Stiens M."/>
            <person name="Vorholter F.J."/>
            <person name="Weidner S."/>
            <person name="Goesmann A."/>
            <person name="Puhler A."/>
            <person name="Schluter A."/>
        </authorList>
    </citation>
    <scope>NUCLEOTIDE SEQUENCE [LARGE SCALE GENOMIC DNA]</scope>
    <source>
        <strain evidence="3 4">SM11</strain>
        <plasmid evidence="4">pSmeSM11d</plasmid>
    </source>
</reference>
<evidence type="ECO:0000313" key="3">
    <source>
        <dbReference type="EMBL" id="AEH83096.1"/>
    </source>
</evidence>
<feature type="compositionally biased region" description="Low complexity" evidence="1">
    <location>
        <begin position="122"/>
        <end position="138"/>
    </location>
</feature>
<feature type="transmembrane region" description="Helical" evidence="2">
    <location>
        <begin position="99"/>
        <end position="117"/>
    </location>
</feature>